<feature type="domain" description="AAA+ ATPase" evidence="1">
    <location>
        <begin position="359"/>
        <end position="521"/>
    </location>
</feature>
<dbReference type="SMART" id="SM00382">
    <property type="entry name" value="AAA"/>
    <property type="match status" value="1"/>
</dbReference>
<dbReference type="Proteomes" id="UP000526233">
    <property type="component" value="Unassembled WGS sequence"/>
</dbReference>
<evidence type="ECO:0000313" key="3">
    <source>
        <dbReference type="Proteomes" id="UP000526233"/>
    </source>
</evidence>
<sequence>MQYQIGCLEKIVPKKPYATLSRSQCEKRLDVMYRKLLSAVIKRGSAHLRAKLDRYRFQTEFDHALALIKKWKEDHKSSAHLSTRQHDDIYPWGRRVTAENYRLEKESKKSRLDKHVLSTERRLAEAVQRFSQKIDFIRSGYAWLRTQTQSASSHDVPGNETKQILNQDCMRQNADTLIFRDAELAIKDRTQAGWKAPAFKLHHALLGDGLTHQKNLSLIAKMALPGHLRAAVAHHFFWAGRQQTSQFRPLAFDLQNFSDHRKEATLLFFDQPNDLRHEIAGPMAVQEFNYTPHPFEGSEREGLRLRKFRGARSEKELSVNFSSHTEKFHRSQTADSACDPELRKDLPTIFDEILTVARAGNSLMITGGAGTGKTSMVPGLISNFLADGRSVKVLGAQGSLDRIEALCREFMSVRRNVTVPMVWFREQDYLLFFGGRNAHTLANAENGKERKAFIESHRHIRHEMQQSDVLVIDDATQITFHSAFVTRYKQVIVLGDQQQISVDGSVFENARRSDLPVFQLFLTRRSKNCDTMAWSNIFAYENSLICERKGAPACEIFYLPRAHSLKGIVELEAAAVSSAVRDSLKSNGTTGLVAFSKQQLEAILGFIPVNEQKKLEFKGLPAELLGEEADNVYVSLGVAFNLKNRLPAFLDGFEDDQSVQRMNVALSRARRKNVIFSSILPGDIDLRTATDAQTLMLSLLETSICVNRQASLDPGSSHRGHE</sequence>
<reference evidence="2 3" key="1">
    <citation type="submission" date="2018-11" db="EMBL/GenBank/DDBJ databases">
        <title>Genome sequencing and analysis.</title>
        <authorList>
            <person name="Huang Y.-T."/>
        </authorList>
    </citation>
    <scope>NUCLEOTIDE SEQUENCE [LARGE SCALE GENOMIC DNA]</scope>
    <source>
        <strain evidence="2 3">SHIN</strain>
    </source>
</reference>
<dbReference type="Gene3D" id="3.40.50.300">
    <property type="entry name" value="P-loop containing nucleotide triphosphate hydrolases"/>
    <property type="match status" value="2"/>
</dbReference>
<evidence type="ECO:0000313" key="2">
    <source>
        <dbReference type="EMBL" id="NNV20460.1"/>
    </source>
</evidence>
<dbReference type="InterPro" id="IPR003593">
    <property type="entry name" value="AAA+_ATPase"/>
</dbReference>
<organism evidence="2 3">
    <name type="scientific">Brucella pseudogrignonensis</name>
    <dbReference type="NCBI Taxonomy" id="419475"/>
    <lineage>
        <taxon>Bacteria</taxon>
        <taxon>Pseudomonadati</taxon>
        <taxon>Pseudomonadota</taxon>
        <taxon>Alphaproteobacteria</taxon>
        <taxon>Hyphomicrobiales</taxon>
        <taxon>Brucellaceae</taxon>
        <taxon>Brucella/Ochrobactrum group</taxon>
        <taxon>Brucella</taxon>
    </lineage>
</organism>
<dbReference type="RefSeq" id="WP_171379792.1">
    <property type="nucleotide sequence ID" value="NZ_PKQI01000001.1"/>
</dbReference>
<evidence type="ECO:0000259" key="1">
    <source>
        <dbReference type="SMART" id="SM00382"/>
    </source>
</evidence>
<dbReference type="InterPro" id="IPR027417">
    <property type="entry name" value="P-loop_NTPase"/>
</dbReference>
<dbReference type="SUPFAM" id="SSF52540">
    <property type="entry name" value="P-loop containing nucleoside triphosphate hydrolases"/>
    <property type="match status" value="1"/>
</dbReference>
<protein>
    <recommendedName>
        <fullName evidence="1">AAA+ ATPase domain-containing protein</fullName>
    </recommendedName>
</protein>
<proteinExistence type="predicted"/>
<dbReference type="AlphaFoldDB" id="A0A7Y3T3V3"/>
<name>A0A7Y3T3V3_9HYPH</name>
<accession>A0A7Y3T3V3</accession>
<dbReference type="EMBL" id="PKQI01000001">
    <property type="protein sequence ID" value="NNV20460.1"/>
    <property type="molecule type" value="Genomic_DNA"/>
</dbReference>
<gene>
    <name evidence="2" type="ORF">EHE22_08485</name>
</gene>
<comment type="caution">
    <text evidence="2">The sequence shown here is derived from an EMBL/GenBank/DDBJ whole genome shotgun (WGS) entry which is preliminary data.</text>
</comment>